<accession>A0ABV8ZEH1</accession>
<protein>
    <submittedName>
        <fullName evidence="2">Uncharacterized protein</fullName>
    </submittedName>
</protein>
<evidence type="ECO:0000313" key="2">
    <source>
        <dbReference type="EMBL" id="MFC4477399.1"/>
    </source>
</evidence>
<reference evidence="3" key="1">
    <citation type="journal article" date="2019" name="Int. J. Syst. Evol. Microbiol.">
        <title>The Global Catalogue of Microorganisms (GCM) 10K type strain sequencing project: providing services to taxonomists for standard genome sequencing and annotation.</title>
        <authorList>
            <consortium name="The Broad Institute Genomics Platform"/>
            <consortium name="The Broad Institute Genome Sequencing Center for Infectious Disease"/>
            <person name="Wu L."/>
            <person name="Ma J."/>
        </authorList>
    </citation>
    <scope>NUCLEOTIDE SEQUENCE [LARGE SCALE GENOMIC DNA]</scope>
    <source>
        <strain evidence="3">NBRC 103627</strain>
    </source>
</reference>
<dbReference type="Proteomes" id="UP001596003">
    <property type="component" value="Unassembled WGS sequence"/>
</dbReference>
<proteinExistence type="predicted"/>
<evidence type="ECO:0000256" key="1">
    <source>
        <dbReference type="SAM" id="Phobius"/>
    </source>
</evidence>
<feature type="transmembrane region" description="Helical" evidence="1">
    <location>
        <begin position="21"/>
        <end position="46"/>
    </location>
</feature>
<keyword evidence="3" id="KW-1185">Reference proteome</keyword>
<evidence type="ECO:0000313" key="3">
    <source>
        <dbReference type="Proteomes" id="UP001596003"/>
    </source>
</evidence>
<name>A0ABV8ZEH1_9FLAO</name>
<feature type="transmembrane region" description="Helical" evidence="1">
    <location>
        <begin position="52"/>
        <end position="73"/>
    </location>
</feature>
<dbReference type="RefSeq" id="WP_379797368.1">
    <property type="nucleotide sequence ID" value="NZ_JBHSFY010000005.1"/>
</dbReference>
<keyword evidence="1" id="KW-1133">Transmembrane helix</keyword>
<dbReference type="EMBL" id="JBHSFY010000005">
    <property type="protein sequence ID" value="MFC4477399.1"/>
    <property type="molecule type" value="Genomic_DNA"/>
</dbReference>
<gene>
    <name evidence="2" type="ORF">ACFO3N_10035</name>
</gene>
<keyword evidence="1" id="KW-0812">Transmembrane</keyword>
<comment type="caution">
    <text evidence="2">The sequence shown here is derived from an EMBL/GenBank/DDBJ whole genome shotgun (WGS) entry which is preliminary data.</text>
</comment>
<keyword evidence="1" id="KW-0472">Membrane</keyword>
<organism evidence="2 3">
    <name type="scientific">Flavobacterium chungangensis</name>
    <dbReference type="NCBI Taxonomy" id="2708132"/>
    <lineage>
        <taxon>Bacteria</taxon>
        <taxon>Pseudomonadati</taxon>
        <taxon>Bacteroidota</taxon>
        <taxon>Flavobacteriia</taxon>
        <taxon>Flavobacteriales</taxon>
        <taxon>Flavobacteriaceae</taxon>
        <taxon>Flavobacterium</taxon>
    </lineage>
</organism>
<sequence>MNRFKRWYNNIVKNGTFKQKLFLAISILIFNYTIAIIPAMAMILIASYFFSWSVSFLTAVIISMILDIIARIVKKKYNQ</sequence>